<keyword evidence="4" id="KW-0249">Electron transport</keyword>
<organism evidence="14 15">
    <name type="scientific">Metarhizium robertsii</name>
    <dbReference type="NCBI Taxonomy" id="568076"/>
    <lineage>
        <taxon>Eukaryota</taxon>
        <taxon>Fungi</taxon>
        <taxon>Dikarya</taxon>
        <taxon>Ascomycota</taxon>
        <taxon>Pezizomycotina</taxon>
        <taxon>Sordariomycetes</taxon>
        <taxon>Hypocreomycetidae</taxon>
        <taxon>Hypocreales</taxon>
        <taxon>Clavicipitaceae</taxon>
        <taxon>Metarhizium</taxon>
    </lineage>
</organism>
<dbReference type="PANTHER" id="PTHR32361:SF3">
    <property type="entry name" value="REDUCTASE, PUTATIVE (AFU_ORTHOLOGUE AFUA_6G13750)-RELATED"/>
    <property type="match status" value="1"/>
</dbReference>
<dbReference type="PANTHER" id="PTHR32361">
    <property type="entry name" value="FERRIC/CUPRIC REDUCTASE TRANSMEMBRANE COMPONENT"/>
    <property type="match status" value="1"/>
</dbReference>
<dbReference type="Pfam" id="PF08030">
    <property type="entry name" value="NAD_binding_6"/>
    <property type="match status" value="1"/>
</dbReference>
<feature type="transmembrane region" description="Helical" evidence="10">
    <location>
        <begin position="209"/>
        <end position="228"/>
    </location>
</feature>
<proteinExistence type="predicted"/>
<dbReference type="GO" id="GO:0006879">
    <property type="term" value="P:intracellular iron ion homeostasis"/>
    <property type="evidence" value="ECO:0007669"/>
    <property type="project" value="TreeGrafter"/>
</dbReference>
<feature type="transmembrane region" description="Helical" evidence="10">
    <location>
        <begin position="282"/>
        <end position="298"/>
    </location>
</feature>
<evidence type="ECO:0000256" key="6">
    <source>
        <dbReference type="ARBA" id="ARBA00023002"/>
    </source>
</evidence>
<dbReference type="GO" id="GO:0005886">
    <property type="term" value="C:plasma membrane"/>
    <property type="evidence" value="ECO:0007669"/>
    <property type="project" value="TreeGrafter"/>
</dbReference>
<dbReference type="Proteomes" id="UP000030151">
    <property type="component" value="Unassembled WGS sequence"/>
</dbReference>
<evidence type="ECO:0000256" key="10">
    <source>
        <dbReference type="SAM" id="Phobius"/>
    </source>
</evidence>
<gene>
    <name evidence="14" type="ORF">X797_005905</name>
</gene>
<feature type="transmembrane region" description="Helical" evidence="10">
    <location>
        <begin position="50"/>
        <end position="70"/>
    </location>
</feature>
<dbReference type="EMBL" id="JELW01000010">
    <property type="protein sequence ID" value="EXV00893.1"/>
    <property type="molecule type" value="Genomic_DNA"/>
</dbReference>
<dbReference type="InterPro" id="IPR013121">
    <property type="entry name" value="Fe_red_NAD-bd_6"/>
</dbReference>
<evidence type="ECO:0000256" key="5">
    <source>
        <dbReference type="ARBA" id="ARBA00022989"/>
    </source>
</evidence>
<reference evidence="14 15" key="1">
    <citation type="submission" date="2014-02" db="EMBL/GenBank/DDBJ databases">
        <title>The genome sequence of the entomopathogenic fungus Metarhizium robertsii ARSEF 2575.</title>
        <authorList>
            <person name="Giuliano Garisto Donzelli B."/>
            <person name="Roe B.A."/>
            <person name="Macmil S.L."/>
            <person name="Krasnoff S.B."/>
            <person name="Gibson D.M."/>
        </authorList>
    </citation>
    <scope>NUCLEOTIDE SEQUENCE [LARGE SCALE GENOMIC DNA]</scope>
    <source>
        <strain evidence="14 15">ARSEF 2575</strain>
    </source>
</reference>
<keyword evidence="8 10" id="KW-0472">Membrane</keyword>
<dbReference type="InterPro" id="IPR013130">
    <property type="entry name" value="Fe3_Rdtase_TM_dom"/>
</dbReference>
<dbReference type="eggNOG" id="KOG0039">
    <property type="taxonomic scope" value="Eukaryota"/>
</dbReference>
<dbReference type="CDD" id="cd06186">
    <property type="entry name" value="NOX_Duox_like_FAD_NADP"/>
    <property type="match status" value="1"/>
</dbReference>
<dbReference type="AlphaFoldDB" id="A0A0A1UV29"/>
<feature type="domain" description="Ferric oxidoreductase" evidence="11">
    <location>
        <begin position="172"/>
        <end position="294"/>
    </location>
</feature>
<dbReference type="HOGENOM" id="CLU_016134_0_0_1"/>
<feature type="region of interest" description="Disordered" evidence="9">
    <location>
        <begin position="530"/>
        <end position="550"/>
    </location>
</feature>
<evidence type="ECO:0000256" key="9">
    <source>
        <dbReference type="SAM" id="MobiDB-lite"/>
    </source>
</evidence>
<sequence length="645" mass="72149">MVEPRHIQNHSEASDTQAHWGYPDRVVPCKNDAGSCAYLDVVYLAHDLGMLYMGILWATIFGVIFLWVLLRRASRPAVQGTLQTSKSDQGALSKLRKTTAVASRRFLLRDANHFLFGRTTRFQVAVLALLSGYLFIWSFLGITYNTWVTPVKNMPGVYNTRTSLGPWSDRVGVIAYALTPLSILLSSRESLLSVLTGVPYQSFNFLHRWLGYIIVIQSLLHTIGWLIIQLNLYQPQPKVSLEWIVQPYIIWGIVAMILLLIMFILCTPWGIRATGYEFFRKAHYVLAMVYIGACWAHWNKLECFLVPAFILWGVDRGARFVRTGLLHYHPTSSAYAGFKPAQALITRFPDPEHGEIVRLDLENEQDAWKIGQHYYLCFTESSIWQSHPFTPLNAPVVEKGLVKHSYILRAKSGETKKLAELAAKKLATSQHETVATPVLLTGGYGEDLLEKIDRDTNIICVAGGTGIAFVLPVLLHLARARSPSDRKIELIWAMRHSRNADWVKDEMAVLRNAQKELKLTISLFATRDAAGSGKESHQPEDADIVSSSSDDICPCDEKTTCPPGISVDKIGDGADDESRHPDLSRMVGAFVEGTVAGRTVVFASGPGGIITDLRSIVAGLNVPGKVWRRDDRFDVELVCDDRLEW</sequence>
<evidence type="ECO:0000259" key="13">
    <source>
        <dbReference type="Pfam" id="PF08030"/>
    </source>
</evidence>
<dbReference type="GO" id="GO:0000293">
    <property type="term" value="F:ferric-chelate reductase activity"/>
    <property type="evidence" value="ECO:0007669"/>
    <property type="project" value="UniProtKB-ARBA"/>
</dbReference>
<dbReference type="SUPFAM" id="SSF52343">
    <property type="entry name" value="Ferredoxin reductase-like, C-terminal NADP-linked domain"/>
    <property type="match status" value="1"/>
</dbReference>
<evidence type="ECO:0000313" key="14">
    <source>
        <dbReference type="EMBL" id="EXV00893.1"/>
    </source>
</evidence>
<comment type="subcellular location">
    <subcellularLocation>
        <location evidence="1">Membrane</location>
        <topology evidence="1">Multi-pass membrane protein</topology>
    </subcellularLocation>
</comment>
<dbReference type="InterPro" id="IPR013112">
    <property type="entry name" value="FAD-bd_8"/>
</dbReference>
<feature type="domain" description="Ferric reductase NAD binding" evidence="13">
    <location>
        <begin position="456"/>
        <end position="617"/>
    </location>
</feature>
<evidence type="ECO:0000256" key="4">
    <source>
        <dbReference type="ARBA" id="ARBA00022982"/>
    </source>
</evidence>
<keyword evidence="2" id="KW-0813">Transport</keyword>
<keyword evidence="5 10" id="KW-1133">Transmembrane helix</keyword>
<evidence type="ECO:0000259" key="11">
    <source>
        <dbReference type="Pfam" id="PF01794"/>
    </source>
</evidence>
<evidence type="ECO:0000256" key="3">
    <source>
        <dbReference type="ARBA" id="ARBA00022692"/>
    </source>
</evidence>
<dbReference type="Gene3D" id="3.40.50.80">
    <property type="entry name" value="Nucleotide-binding domain of ferredoxin-NADP reductase (FNR) module"/>
    <property type="match status" value="1"/>
</dbReference>
<protein>
    <submittedName>
        <fullName evidence="14">Ferric reductase domain protein</fullName>
    </submittedName>
</protein>
<feature type="transmembrane region" description="Helical" evidence="10">
    <location>
        <begin position="167"/>
        <end position="185"/>
    </location>
</feature>
<feature type="transmembrane region" description="Helical" evidence="10">
    <location>
        <begin position="124"/>
        <end position="147"/>
    </location>
</feature>
<dbReference type="InterPro" id="IPR039261">
    <property type="entry name" value="FNR_nucleotide-bd"/>
</dbReference>
<dbReference type="SFLD" id="SFLDS00052">
    <property type="entry name" value="Ferric_Reductase_Domain"/>
    <property type="match status" value="1"/>
</dbReference>
<dbReference type="GO" id="GO:0015677">
    <property type="term" value="P:copper ion import"/>
    <property type="evidence" value="ECO:0007669"/>
    <property type="project" value="TreeGrafter"/>
</dbReference>
<evidence type="ECO:0000256" key="8">
    <source>
        <dbReference type="ARBA" id="ARBA00023136"/>
    </source>
</evidence>
<evidence type="ECO:0000313" key="15">
    <source>
        <dbReference type="Proteomes" id="UP000030151"/>
    </source>
</evidence>
<feature type="transmembrane region" description="Helical" evidence="10">
    <location>
        <begin position="248"/>
        <end position="270"/>
    </location>
</feature>
<dbReference type="InterPro" id="IPR051410">
    <property type="entry name" value="Ferric/Cupric_Reductase"/>
</dbReference>
<feature type="domain" description="FAD-binding 8" evidence="12">
    <location>
        <begin position="355"/>
        <end position="446"/>
    </location>
</feature>
<keyword evidence="7" id="KW-0406">Ion transport</keyword>
<evidence type="ECO:0000256" key="1">
    <source>
        <dbReference type="ARBA" id="ARBA00004141"/>
    </source>
</evidence>
<dbReference type="Pfam" id="PF08022">
    <property type="entry name" value="FAD_binding_8"/>
    <property type="match status" value="1"/>
</dbReference>
<evidence type="ECO:0000259" key="12">
    <source>
        <dbReference type="Pfam" id="PF08022"/>
    </source>
</evidence>
<evidence type="ECO:0000256" key="7">
    <source>
        <dbReference type="ARBA" id="ARBA00023065"/>
    </source>
</evidence>
<dbReference type="Pfam" id="PF01794">
    <property type="entry name" value="Ferric_reduct"/>
    <property type="match status" value="1"/>
</dbReference>
<dbReference type="SFLD" id="SFLDG01168">
    <property type="entry name" value="Ferric_reductase_subgroup_(FRE"/>
    <property type="match status" value="1"/>
</dbReference>
<evidence type="ECO:0000256" key="2">
    <source>
        <dbReference type="ARBA" id="ARBA00022448"/>
    </source>
</evidence>
<name>A0A0A1UV29_9HYPO</name>
<dbReference type="OrthoDB" id="167398at2759"/>
<keyword evidence="6" id="KW-0560">Oxidoreductase</keyword>
<accession>A0A0A1UV29</accession>
<dbReference type="GO" id="GO:0006826">
    <property type="term" value="P:iron ion transport"/>
    <property type="evidence" value="ECO:0007669"/>
    <property type="project" value="TreeGrafter"/>
</dbReference>
<comment type="caution">
    <text evidence="14">The sequence shown here is derived from an EMBL/GenBank/DDBJ whole genome shotgun (WGS) entry which is preliminary data.</text>
</comment>
<keyword evidence="3 10" id="KW-0812">Transmembrane</keyword>